<sequence>MVSSLLFNPEVSGGAVGYLNKLEELEVPGSKKLLERIEKGKLKSLFSRK</sequence>
<dbReference type="AlphaFoldDB" id="A0A816I5L4"/>
<proteinExistence type="predicted"/>
<dbReference type="EMBL" id="HG994367">
    <property type="protein sequence ID" value="CAF1701425.1"/>
    <property type="molecule type" value="Genomic_DNA"/>
</dbReference>
<evidence type="ECO:0000313" key="1">
    <source>
        <dbReference type="EMBL" id="CAF1701425.1"/>
    </source>
</evidence>
<reference evidence="1" key="1">
    <citation type="submission" date="2021-01" db="EMBL/GenBank/DDBJ databases">
        <authorList>
            <consortium name="Genoscope - CEA"/>
            <person name="William W."/>
        </authorList>
    </citation>
    <scope>NUCLEOTIDE SEQUENCE</scope>
</reference>
<gene>
    <name evidence="1" type="ORF">DARMORV10_C03P30230.1</name>
</gene>
<protein>
    <submittedName>
        <fullName evidence="1">(rape) hypothetical protein</fullName>
    </submittedName>
</protein>
<dbReference type="Proteomes" id="UP001295469">
    <property type="component" value="Chromosome C03"/>
</dbReference>
<organism evidence="1">
    <name type="scientific">Brassica napus</name>
    <name type="common">Rape</name>
    <dbReference type="NCBI Taxonomy" id="3708"/>
    <lineage>
        <taxon>Eukaryota</taxon>
        <taxon>Viridiplantae</taxon>
        <taxon>Streptophyta</taxon>
        <taxon>Embryophyta</taxon>
        <taxon>Tracheophyta</taxon>
        <taxon>Spermatophyta</taxon>
        <taxon>Magnoliopsida</taxon>
        <taxon>eudicotyledons</taxon>
        <taxon>Gunneridae</taxon>
        <taxon>Pentapetalae</taxon>
        <taxon>rosids</taxon>
        <taxon>malvids</taxon>
        <taxon>Brassicales</taxon>
        <taxon>Brassicaceae</taxon>
        <taxon>Brassiceae</taxon>
        <taxon>Brassica</taxon>
    </lineage>
</organism>
<accession>A0A816I5L4</accession>
<dbReference type="Gramene" id="CDX95660">
    <property type="protein sequence ID" value="CDX95660"/>
    <property type="gene ID" value="GSBRNA2T00101545001"/>
</dbReference>
<name>A0A816I5L4_BRANA</name>